<dbReference type="Proteomes" id="UP001172681">
    <property type="component" value="Unassembled WGS sequence"/>
</dbReference>
<evidence type="ECO:0000313" key="2">
    <source>
        <dbReference type="Proteomes" id="UP001172681"/>
    </source>
</evidence>
<name>A0AA38Y2U6_9EURO</name>
<evidence type="ECO:0000313" key="1">
    <source>
        <dbReference type="EMBL" id="KAJ9633586.1"/>
    </source>
</evidence>
<organism evidence="1 2">
    <name type="scientific">Knufia peltigerae</name>
    <dbReference type="NCBI Taxonomy" id="1002370"/>
    <lineage>
        <taxon>Eukaryota</taxon>
        <taxon>Fungi</taxon>
        <taxon>Dikarya</taxon>
        <taxon>Ascomycota</taxon>
        <taxon>Pezizomycotina</taxon>
        <taxon>Eurotiomycetes</taxon>
        <taxon>Chaetothyriomycetidae</taxon>
        <taxon>Chaetothyriales</taxon>
        <taxon>Trichomeriaceae</taxon>
        <taxon>Knufia</taxon>
    </lineage>
</organism>
<comment type="caution">
    <text evidence="1">The sequence shown here is derived from an EMBL/GenBank/DDBJ whole genome shotgun (WGS) entry which is preliminary data.</text>
</comment>
<protein>
    <submittedName>
        <fullName evidence="1">Uncharacterized protein</fullName>
    </submittedName>
</protein>
<sequence>MAKQAVTVKLELYNGMPHDFTIAMTSSRYSQECLNSWAMFAKLATTTHPLTSFDLTLGKQAVIWDVSGHNHVEDIAAVSGPERSLDDLVQGMKDTIASWDNPPARS</sequence>
<gene>
    <name evidence="1" type="ORF">H2204_006792</name>
</gene>
<reference evidence="1" key="1">
    <citation type="submission" date="2022-10" db="EMBL/GenBank/DDBJ databases">
        <title>Culturing micro-colonial fungi from biological soil crusts in the Mojave desert and describing Neophaeococcomyces mojavensis, and introducing the new genera and species Taxawa tesnikishii.</title>
        <authorList>
            <person name="Kurbessoian T."/>
            <person name="Stajich J.E."/>
        </authorList>
    </citation>
    <scope>NUCLEOTIDE SEQUENCE</scope>
    <source>
        <strain evidence="1">TK_35</strain>
    </source>
</reference>
<accession>A0AA38Y2U6</accession>
<proteinExistence type="predicted"/>
<keyword evidence="2" id="KW-1185">Reference proteome</keyword>
<dbReference type="EMBL" id="JAPDRN010000044">
    <property type="protein sequence ID" value="KAJ9633586.1"/>
    <property type="molecule type" value="Genomic_DNA"/>
</dbReference>
<dbReference type="AlphaFoldDB" id="A0AA38Y2U6"/>